<name>A0A2N6JY75_FISMU</name>
<evidence type="ECO:0000313" key="3">
    <source>
        <dbReference type="Proteomes" id="UP000235036"/>
    </source>
</evidence>
<comment type="caution">
    <text evidence="2">The sequence shown here is derived from an EMBL/GenBank/DDBJ whole genome shotgun (WGS) entry which is preliminary data.</text>
</comment>
<proteinExistence type="predicted"/>
<dbReference type="Proteomes" id="UP000235036">
    <property type="component" value="Unassembled WGS sequence"/>
</dbReference>
<protein>
    <submittedName>
        <fullName evidence="2">Uncharacterized protein</fullName>
    </submittedName>
</protein>
<feature type="signal peptide" evidence="1">
    <location>
        <begin position="1"/>
        <end position="25"/>
    </location>
</feature>
<sequence>MIRFINVKNMLRRFTLAFLAAVVSAGSVITVPPEANAQTRRYCENHRCDRQYYRHNRDRNPRDRVYRRYRQQRYRRVPIRSIQRRNYIVVPIRPIKQRDYRRYHR</sequence>
<dbReference type="EMBL" id="NRQW01000510">
    <property type="protein sequence ID" value="PLZ85631.1"/>
    <property type="molecule type" value="Genomic_DNA"/>
</dbReference>
<keyword evidence="3" id="KW-1185">Reference proteome</keyword>
<reference evidence="2 3" key="1">
    <citation type="submission" date="2017-08" db="EMBL/GenBank/DDBJ databases">
        <title>Genomes of Fischerella (Mastigocladus) sp. strains.</title>
        <authorList>
            <person name="Miller S.R."/>
        </authorList>
    </citation>
    <scope>NUCLEOTIDE SEQUENCE [LARGE SCALE GENOMIC DNA]</scope>
    <source>
        <strain evidence="2 3">CCMEE 5323</strain>
    </source>
</reference>
<dbReference type="AlphaFoldDB" id="A0A2N6JY75"/>
<feature type="chain" id="PRO_5014717466" evidence="1">
    <location>
        <begin position="26"/>
        <end position="105"/>
    </location>
</feature>
<evidence type="ECO:0000256" key="1">
    <source>
        <dbReference type="SAM" id="SignalP"/>
    </source>
</evidence>
<keyword evidence="1" id="KW-0732">Signal</keyword>
<organism evidence="2 3">
    <name type="scientific">Fischerella muscicola CCMEE 5323</name>
    <dbReference type="NCBI Taxonomy" id="2019572"/>
    <lineage>
        <taxon>Bacteria</taxon>
        <taxon>Bacillati</taxon>
        <taxon>Cyanobacteriota</taxon>
        <taxon>Cyanophyceae</taxon>
        <taxon>Nostocales</taxon>
        <taxon>Hapalosiphonaceae</taxon>
        <taxon>Fischerella</taxon>
    </lineage>
</organism>
<gene>
    <name evidence="2" type="ORF">CEN44_21980</name>
</gene>
<accession>A0A2N6JY75</accession>
<evidence type="ECO:0000313" key="2">
    <source>
        <dbReference type="EMBL" id="PLZ85631.1"/>
    </source>
</evidence>